<dbReference type="PROSITE" id="PS50005">
    <property type="entry name" value="TPR"/>
    <property type="match status" value="1"/>
</dbReference>
<dbReference type="PANTHER" id="PTHR44943:SF8">
    <property type="entry name" value="TPR REPEAT-CONTAINING PROTEIN MJ0263"/>
    <property type="match status" value="1"/>
</dbReference>
<dbReference type="PANTHER" id="PTHR44943">
    <property type="entry name" value="CELLULOSE SYNTHASE OPERON PROTEIN C"/>
    <property type="match status" value="1"/>
</dbReference>
<name>A0A554X984_9BURK</name>
<dbReference type="Pfam" id="PF24125">
    <property type="entry name" value="Cds6_C"/>
    <property type="match status" value="1"/>
</dbReference>
<feature type="region of interest" description="Disordered" evidence="4">
    <location>
        <begin position="164"/>
        <end position="214"/>
    </location>
</feature>
<dbReference type="EMBL" id="VJOM01000010">
    <property type="protein sequence ID" value="TSE32378.1"/>
    <property type="molecule type" value="Genomic_DNA"/>
</dbReference>
<evidence type="ECO:0000256" key="2">
    <source>
        <dbReference type="ARBA" id="ARBA00022803"/>
    </source>
</evidence>
<protein>
    <submittedName>
        <fullName evidence="6">Type IV pilus biogenesis/stability protein PilW</fullName>
    </submittedName>
</protein>
<keyword evidence="7" id="KW-1185">Reference proteome</keyword>
<dbReference type="InterPro" id="IPR056203">
    <property type="entry name" value="Cds6_C"/>
</dbReference>
<dbReference type="Gene3D" id="3.10.450.50">
    <property type="match status" value="1"/>
</dbReference>
<comment type="caution">
    <text evidence="6">The sequence shown here is derived from an EMBL/GenBank/DDBJ whole genome shotgun (WGS) entry which is preliminary data.</text>
</comment>
<dbReference type="STRING" id="307486.GCA_000807215_01972"/>
<keyword evidence="1" id="KW-0677">Repeat</keyword>
<evidence type="ECO:0000259" key="5">
    <source>
        <dbReference type="Pfam" id="PF24125"/>
    </source>
</evidence>
<sequence length="329" mass="36240">MCNGLWVCAVSWASTDAAAQAELDRLLKEGKTRQALEWVEQRLAANPDQPTLALVKGVLLAESQRNEDAKQVFQDLILKYPQLPEPYNNLAVLYAREGDLTKARATLELAIKSNPAYAIAYENLGDIYARLANESYARALNLQPGGNSVSPKLRLIRQVVSLTHGTSRGTEAPPATRPSASVPAAVTATASASTRPAPPPEPEKNAARPTEIGSPAREAVLQAVERWRAAWASRDMDAYVAAYVPNYAPSDEAGGHAAWVQERRRRIADKSRIEIELDDITVVTASPEEAVVRFRQRYQAPGLRSTTRKELRLRLVDGQWRIAAERTLR</sequence>
<feature type="domain" description="Cds6 C-terminal" evidence="5">
    <location>
        <begin position="220"/>
        <end position="325"/>
    </location>
</feature>
<dbReference type="SUPFAM" id="SSF48452">
    <property type="entry name" value="TPR-like"/>
    <property type="match status" value="1"/>
</dbReference>
<dbReference type="RefSeq" id="WP_224441040.1">
    <property type="nucleotide sequence ID" value="NZ_CP083911.1"/>
</dbReference>
<evidence type="ECO:0000256" key="1">
    <source>
        <dbReference type="ARBA" id="ARBA00022737"/>
    </source>
</evidence>
<dbReference type="SUPFAM" id="SSF54427">
    <property type="entry name" value="NTF2-like"/>
    <property type="match status" value="1"/>
</dbReference>
<gene>
    <name evidence="6" type="ORF">Ttaiw_01152</name>
</gene>
<dbReference type="InterPro" id="IPR019734">
    <property type="entry name" value="TPR_rpt"/>
</dbReference>
<feature type="repeat" description="TPR" evidence="3">
    <location>
        <begin position="84"/>
        <end position="117"/>
    </location>
</feature>
<dbReference type="AlphaFoldDB" id="A0A554X984"/>
<evidence type="ECO:0000313" key="7">
    <source>
        <dbReference type="Proteomes" id="UP000317763"/>
    </source>
</evidence>
<dbReference type="InterPro" id="IPR051685">
    <property type="entry name" value="Ycf3/AcsC/BcsC/TPR_MFPF"/>
</dbReference>
<accession>A0A554X984</accession>
<keyword evidence="2 3" id="KW-0802">TPR repeat</keyword>
<evidence type="ECO:0000256" key="4">
    <source>
        <dbReference type="SAM" id="MobiDB-lite"/>
    </source>
</evidence>
<dbReference type="InterPro" id="IPR011990">
    <property type="entry name" value="TPR-like_helical_dom_sf"/>
</dbReference>
<evidence type="ECO:0000256" key="3">
    <source>
        <dbReference type="PROSITE-ProRule" id="PRU00339"/>
    </source>
</evidence>
<feature type="compositionally biased region" description="Low complexity" evidence="4">
    <location>
        <begin position="177"/>
        <end position="195"/>
    </location>
</feature>
<evidence type="ECO:0000313" key="6">
    <source>
        <dbReference type="EMBL" id="TSE32378.1"/>
    </source>
</evidence>
<dbReference type="InterPro" id="IPR032710">
    <property type="entry name" value="NTF2-like_dom_sf"/>
</dbReference>
<organism evidence="6 7">
    <name type="scientific">Tepidimonas taiwanensis</name>
    <dbReference type="NCBI Taxonomy" id="307486"/>
    <lineage>
        <taxon>Bacteria</taxon>
        <taxon>Pseudomonadati</taxon>
        <taxon>Pseudomonadota</taxon>
        <taxon>Betaproteobacteria</taxon>
        <taxon>Burkholderiales</taxon>
        <taxon>Tepidimonas</taxon>
    </lineage>
</organism>
<dbReference type="Pfam" id="PF13181">
    <property type="entry name" value="TPR_8"/>
    <property type="match status" value="1"/>
</dbReference>
<reference evidence="6 7" key="1">
    <citation type="submission" date="2019-07" db="EMBL/GenBank/DDBJ databases">
        <title>Tepidimonas taiwanensis I1-1 draft genome.</title>
        <authorList>
            <person name="Da Costa M.S."/>
            <person name="Froufe H.J.C."/>
            <person name="Egas C."/>
            <person name="Albuquerque L."/>
        </authorList>
    </citation>
    <scope>NUCLEOTIDE SEQUENCE [LARGE SCALE GENOMIC DNA]</scope>
    <source>
        <strain evidence="6 7">I1-1</strain>
    </source>
</reference>
<dbReference type="Gene3D" id="1.25.40.10">
    <property type="entry name" value="Tetratricopeptide repeat domain"/>
    <property type="match status" value="1"/>
</dbReference>
<dbReference type="Proteomes" id="UP000317763">
    <property type="component" value="Unassembled WGS sequence"/>
</dbReference>
<dbReference type="Pfam" id="PF14559">
    <property type="entry name" value="TPR_19"/>
    <property type="match status" value="1"/>
</dbReference>
<proteinExistence type="predicted"/>